<name>A0A5J5A569_9ASTE</name>
<dbReference type="OrthoDB" id="292964at2759"/>
<sequence>MLHGRQLEGLVMSVSEAKDESTNSCSNLSGPGNQSMNNTQLEEMSSGELSFQLWITDDRSLDCGPIAKDSLIKPSKVVKGLTICGIALVARSIIDKATKKLDLWRLPDILCLLLEAVLIQSTLDTFVNFPIHYPGLNKYMESKYMPLATIMVKHGTLEEKQQPVGMAFGHKSSVVVFSNMRPRKKSSSH</sequence>
<evidence type="ECO:0000256" key="1">
    <source>
        <dbReference type="SAM" id="MobiDB-lite"/>
    </source>
</evidence>
<gene>
    <name evidence="2" type="ORF">F0562_007058</name>
</gene>
<accession>A0A5J5A569</accession>
<organism evidence="2 3">
    <name type="scientific">Nyssa sinensis</name>
    <dbReference type="NCBI Taxonomy" id="561372"/>
    <lineage>
        <taxon>Eukaryota</taxon>
        <taxon>Viridiplantae</taxon>
        <taxon>Streptophyta</taxon>
        <taxon>Embryophyta</taxon>
        <taxon>Tracheophyta</taxon>
        <taxon>Spermatophyta</taxon>
        <taxon>Magnoliopsida</taxon>
        <taxon>eudicotyledons</taxon>
        <taxon>Gunneridae</taxon>
        <taxon>Pentapetalae</taxon>
        <taxon>asterids</taxon>
        <taxon>Cornales</taxon>
        <taxon>Nyssaceae</taxon>
        <taxon>Nyssa</taxon>
    </lineage>
</organism>
<dbReference type="Proteomes" id="UP000325577">
    <property type="component" value="Linkage Group LG3"/>
</dbReference>
<reference evidence="2 3" key="1">
    <citation type="submission" date="2019-09" db="EMBL/GenBank/DDBJ databases">
        <title>A chromosome-level genome assembly of the Chinese tupelo Nyssa sinensis.</title>
        <authorList>
            <person name="Yang X."/>
            <person name="Kang M."/>
            <person name="Yang Y."/>
            <person name="Xiong H."/>
            <person name="Wang M."/>
            <person name="Zhang Z."/>
            <person name="Wang Z."/>
            <person name="Wu H."/>
            <person name="Ma T."/>
            <person name="Liu J."/>
            <person name="Xi Z."/>
        </authorList>
    </citation>
    <scope>NUCLEOTIDE SEQUENCE [LARGE SCALE GENOMIC DNA]</scope>
    <source>
        <strain evidence="2">J267</strain>
        <tissue evidence="2">Leaf</tissue>
    </source>
</reference>
<evidence type="ECO:0000313" key="3">
    <source>
        <dbReference type="Proteomes" id="UP000325577"/>
    </source>
</evidence>
<feature type="compositionally biased region" description="Polar residues" evidence="1">
    <location>
        <begin position="22"/>
        <end position="41"/>
    </location>
</feature>
<keyword evidence="3" id="KW-1185">Reference proteome</keyword>
<dbReference type="AlphaFoldDB" id="A0A5J5A569"/>
<protein>
    <submittedName>
        <fullName evidence="2">Uncharacterized protein</fullName>
    </submittedName>
</protein>
<dbReference type="EMBL" id="CM018046">
    <property type="protein sequence ID" value="KAA8525078.1"/>
    <property type="molecule type" value="Genomic_DNA"/>
</dbReference>
<evidence type="ECO:0000313" key="2">
    <source>
        <dbReference type="EMBL" id="KAA8525078.1"/>
    </source>
</evidence>
<feature type="region of interest" description="Disordered" evidence="1">
    <location>
        <begin position="16"/>
        <end position="41"/>
    </location>
</feature>
<proteinExistence type="predicted"/>